<dbReference type="Gene3D" id="1.10.630.10">
    <property type="entry name" value="Cytochrome P450"/>
    <property type="match status" value="1"/>
</dbReference>
<dbReference type="GO" id="GO:0016020">
    <property type="term" value="C:membrane"/>
    <property type="evidence" value="ECO:0007669"/>
    <property type="project" value="UniProtKB-SubCell"/>
</dbReference>
<feature type="chain" id="PRO_5029655862" description="Cytochrome P450" evidence="10">
    <location>
        <begin position="19"/>
        <end position="149"/>
    </location>
</feature>
<dbReference type="InterPro" id="IPR001128">
    <property type="entry name" value="Cyt_P450"/>
</dbReference>
<dbReference type="PANTHER" id="PTHR47943">
    <property type="entry name" value="CYTOCHROME P450 93A3-LIKE"/>
    <property type="match status" value="1"/>
</dbReference>
<evidence type="ECO:0000256" key="9">
    <source>
        <dbReference type="ARBA" id="ARBA00023136"/>
    </source>
</evidence>
<dbReference type="AlphaFoldDB" id="A0A7N2MQ88"/>
<evidence type="ECO:0000256" key="5">
    <source>
        <dbReference type="ARBA" id="ARBA00022723"/>
    </source>
</evidence>
<keyword evidence="10" id="KW-0732">Signal</keyword>
<evidence type="ECO:0000256" key="4">
    <source>
        <dbReference type="ARBA" id="ARBA00022617"/>
    </source>
</evidence>
<accession>A0A7N2MQ88</accession>
<comment type="subcellular location">
    <subcellularLocation>
        <location evidence="2">Membrane</location>
    </subcellularLocation>
</comment>
<evidence type="ECO:0000256" key="10">
    <source>
        <dbReference type="SAM" id="SignalP"/>
    </source>
</evidence>
<evidence type="ECO:0000256" key="6">
    <source>
        <dbReference type="ARBA" id="ARBA00023002"/>
    </source>
</evidence>
<dbReference type="Proteomes" id="UP000594261">
    <property type="component" value="Chromosome 10"/>
</dbReference>
<dbReference type="GO" id="GO:0004497">
    <property type="term" value="F:monooxygenase activity"/>
    <property type="evidence" value="ECO:0007669"/>
    <property type="project" value="UniProtKB-KW"/>
</dbReference>
<keyword evidence="5" id="KW-0479">Metal-binding</keyword>
<dbReference type="EMBL" id="LRBV02000010">
    <property type="status" value="NOT_ANNOTATED_CDS"/>
    <property type="molecule type" value="Genomic_DNA"/>
</dbReference>
<dbReference type="InterPro" id="IPR036396">
    <property type="entry name" value="Cyt_P450_sf"/>
</dbReference>
<dbReference type="InParanoid" id="A0A7N2MQ88"/>
<dbReference type="PANTHER" id="PTHR47943:SF9">
    <property type="entry name" value="CYTOCHROME P450"/>
    <property type="match status" value="1"/>
</dbReference>
<evidence type="ECO:0000256" key="8">
    <source>
        <dbReference type="ARBA" id="ARBA00023033"/>
    </source>
</evidence>
<dbReference type="Pfam" id="PF00067">
    <property type="entry name" value="p450"/>
    <property type="match status" value="1"/>
</dbReference>
<comment type="cofactor">
    <cofactor evidence="1">
        <name>heme</name>
        <dbReference type="ChEBI" id="CHEBI:30413"/>
    </cofactor>
</comment>
<evidence type="ECO:0000256" key="7">
    <source>
        <dbReference type="ARBA" id="ARBA00023004"/>
    </source>
</evidence>
<dbReference type="SUPFAM" id="SSF48264">
    <property type="entry name" value="Cytochrome P450"/>
    <property type="match status" value="1"/>
</dbReference>
<dbReference type="GO" id="GO:0020037">
    <property type="term" value="F:heme binding"/>
    <property type="evidence" value="ECO:0007669"/>
    <property type="project" value="InterPro"/>
</dbReference>
<dbReference type="EnsemblPlants" id="QL10p024765:mrna">
    <property type="protein sequence ID" value="QL10p024765:mrna:CDS:1"/>
    <property type="gene ID" value="QL10p024765"/>
</dbReference>
<reference evidence="11 12" key="1">
    <citation type="journal article" date="2016" name="G3 (Bethesda)">
        <title>First Draft Assembly and Annotation of the Genome of a California Endemic Oak Quercus lobata Nee (Fagaceae).</title>
        <authorList>
            <person name="Sork V.L."/>
            <person name="Fitz-Gibbon S.T."/>
            <person name="Puiu D."/>
            <person name="Crepeau M."/>
            <person name="Gugger P.F."/>
            <person name="Sherman R."/>
            <person name="Stevens K."/>
            <person name="Langley C.H."/>
            <person name="Pellegrini M."/>
            <person name="Salzberg S.L."/>
        </authorList>
    </citation>
    <scope>NUCLEOTIDE SEQUENCE [LARGE SCALE GENOMIC DNA]</scope>
    <source>
        <strain evidence="11 12">cv. SW786</strain>
    </source>
</reference>
<dbReference type="GO" id="GO:0005506">
    <property type="term" value="F:iron ion binding"/>
    <property type="evidence" value="ECO:0007669"/>
    <property type="project" value="InterPro"/>
</dbReference>
<keyword evidence="7" id="KW-0408">Iron</keyword>
<reference evidence="11" key="2">
    <citation type="submission" date="2021-01" db="UniProtKB">
        <authorList>
            <consortium name="EnsemblPlants"/>
        </authorList>
    </citation>
    <scope>IDENTIFICATION</scope>
</reference>
<keyword evidence="12" id="KW-1185">Reference proteome</keyword>
<feature type="signal peptide" evidence="10">
    <location>
        <begin position="1"/>
        <end position="18"/>
    </location>
</feature>
<dbReference type="GO" id="GO:0016705">
    <property type="term" value="F:oxidoreductase activity, acting on paired donors, with incorporation or reduction of molecular oxygen"/>
    <property type="evidence" value="ECO:0007669"/>
    <property type="project" value="InterPro"/>
</dbReference>
<keyword evidence="4" id="KW-0349">Heme</keyword>
<evidence type="ECO:0000256" key="1">
    <source>
        <dbReference type="ARBA" id="ARBA00001971"/>
    </source>
</evidence>
<keyword evidence="9" id="KW-0472">Membrane</keyword>
<dbReference type="Gramene" id="QL10p024765:mrna">
    <property type="protein sequence ID" value="QL10p024765:mrna:CDS:1"/>
    <property type="gene ID" value="QL10p024765"/>
</dbReference>
<evidence type="ECO:0000313" key="12">
    <source>
        <dbReference type="Proteomes" id="UP000594261"/>
    </source>
</evidence>
<organism evidence="11 12">
    <name type="scientific">Quercus lobata</name>
    <name type="common">Valley oak</name>
    <dbReference type="NCBI Taxonomy" id="97700"/>
    <lineage>
        <taxon>Eukaryota</taxon>
        <taxon>Viridiplantae</taxon>
        <taxon>Streptophyta</taxon>
        <taxon>Embryophyta</taxon>
        <taxon>Tracheophyta</taxon>
        <taxon>Spermatophyta</taxon>
        <taxon>Magnoliopsida</taxon>
        <taxon>eudicotyledons</taxon>
        <taxon>Gunneridae</taxon>
        <taxon>Pentapetalae</taxon>
        <taxon>rosids</taxon>
        <taxon>fabids</taxon>
        <taxon>Fagales</taxon>
        <taxon>Fagaceae</taxon>
        <taxon>Quercus</taxon>
    </lineage>
</organism>
<evidence type="ECO:0000256" key="3">
    <source>
        <dbReference type="ARBA" id="ARBA00010617"/>
    </source>
</evidence>
<evidence type="ECO:0008006" key="13">
    <source>
        <dbReference type="Google" id="ProtNLM"/>
    </source>
</evidence>
<protein>
    <recommendedName>
        <fullName evidence="13">Cytochrome P450</fullName>
    </recommendedName>
</protein>
<keyword evidence="6" id="KW-0560">Oxidoreductase</keyword>
<evidence type="ECO:0000256" key="2">
    <source>
        <dbReference type="ARBA" id="ARBA00004370"/>
    </source>
</evidence>
<evidence type="ECO:0000313" key="11">
    <source>
        <dbReference type="EnsemblPlants" id="QL10p024765:mrna:CDS:1"/>
    </source>
</evidence>
<dbReference type="OMA" id="EYGPYWH"/>
<name>A0A7N2MQ88_QUELO</name>
<comment type="similarity">
    <text evidence="3">Belongs to the cytochrome P450 family.</text>
</comment>
<keyword evidence="8" id="KW-0503">Monooxygenase</keyword>
<sequence length="149" mass="16730">MSPLRVVIFLLLVRSIWTFTHILSCPKNEHKLSPGPQPLPIIGNLHMLGSFPHRALQSLAKKYTPPIMSLRLGHVPTIVISSSQATELFLKTHDTVFASRTIFQASKVIGMSKGIAFTEYGPYWHSHRELITLQLLSASKIESFAPMRK</sequence>
<proteinExistence type="inferred from homology"/>